<reference evidence="1" key="1">
    <citation type="journal article" date="2020" name="mSystems">
        <title>Genome- and Community-Level Interaction Insights into Carbon Utilization and Element Cycling Functions of Hydrothermarchaeota in Hydrothermal Sediment.</title>
        <authorList>
            <person name="Zhou Z."/>
            <person name="Liu Y."/>
            <person name="Xu W."/>
            <person name="Pan J."/>
            <person name="Luo Z.H."/>
            <person name="Li M."/>
        </authorList>
    </citation>
    <scope>NUCLEOTIDE SEQUENCE [LARGE SCALE GENOMIC DNA]</scope>
    <source>
        <strain evidence="1">SpSt-418</strain>
    </source>
</reference>
<sequence length="275" mass="32053">MAPFPARIHILLARDTEIGVVMRRGPSKHVCTLLWNRRKDEFTIAQWLKGRIYERRSDLSPDGKYLIYFAMNGKWNSETGGSWTAISRAPWLKAITLLGKGDGWHGGGLFTSNCSYWLNDGYGHQVLKNSSEVYQDTKFQPLEYHGGECPGVYYLRLQRDGWIHKGHTKLHKWKELTIFEKLLQDGWVLRKIAHEEVDAPPGKGCYWDEHELEHSNTGTLFKYPDWEWVEWDRNRLVWTSGGCLYTGDLLNSELHNQRLIYDFNDLCFEALLAPY</sequence>
<accession>A0A7C3KIS8</accession>
<dbReference type="AlphaFoldDB" id="A0A7C3KIS8"/>
<organism evidence="1">
    <name type="scientific">Oscillatoriales cyanobacterium SpSt-418</name>
    <dbReference type="NCBI Taxonomy" id="2282169"/>
    <lineage>
        <taxon>Bacteria</taxon>
        <taxon>Bacillati</taxon>
        <taxon>Cyanobacteriota</taxon>
        <taxon>Cyanophyceae</taxon>
        <taxon>Oscillatoriophycideae</taxon>
        <taxon>Oscillatoriales</taxon>
    </lineage>
</organism>
<protein>
    <submittedName>
        <fullName evidence="1">Uncharacterized protein</fullName>
    </submittedName>
</protein>
<comment type="caution">
    <text evidence="1">The sequence shown here is derived from an EMBL/GenBank/DDBJ whole genome shotgun (WGS) entry which is preliminary data.</text>
</comment>
<name>A0A7C3KIS8_9CYAN</name>
<proteinExistence type="predicted"/>
<dbReference type="EMBL" id="DSRU01000358">
    <property type="protein sequence ID" value="HFN00988.1"/>
    <property type="molecule type" value="Genomic_DNA"/>
</dbReference>
<gene>
    <name evidence="1" type="ORF">ENR64_25185</name>
</gene>
<evidence type="ECO:0000313" key="1">
    <source>
        <dbReference type="EMBL" id="HFN00988.1"/>
    </source>
</evidence>